<evidence type="ECO:0000313" key="2">
    <source>
        <dbReference type="Proteomes" id="UP000280344"/>
    </source>
</evidence>
<keyword evidence="2" id="KW-1185">Reference proteome</keyword>
<gene>
    <name evidence="1" type="ORF">EJ997_12315</name>
</gene>
<dbReference type="OrthoDB" id="9795763at2"/>
<dbReference type="RefSeq" id="WP_126704804.1">
    <property type="nucleotide sequence ID" value="NZ_CP034593.1"/>
</dbReference>
<proteinExistence type="predicted"/>
<dbReference type="Proteomes" id="UP000280344">
    <property type="component" value="Chromosome"/>
</dbReference>
<evidence type="ECO:0008006" key="3">
    <source>
        <dbReference type="Google" id="ProtNLM"/>
    </source>
</evidence>
<dbReference type="PANTHER" id="PTHR41774:SF1">
    <property type="entry name" value="NGG1P INTERACTING FACTOR NIF3"/>
    <property type="match status" value="1"/>
</dbReference>
<dbReference type="Gene3D" id="3.30.70.120">
    <property type="match status" value="1"/>
</dbReference>
<dbReference type="EMBL" id="CP034593">
    <property type="protein sequence ID" value="AZQ78002.1"/>
    <property type="molecule type" value="Genomic_DNA"/>
</dbReference>
<evidence type="ECO:0000313" key="1">
    <source>
        <dbReference type="EMBL" id="AZQ78002.1"/>
    </source>
</evidence>
<dbReference type="AlphaFoldDB" id="A0A3Q9G5R0"/>
<dbReference type="InterPro" id="IPR036069">
    <property type="entry name" value="DUF34/NIF3_sf"/>
</dbReference>
<dbReference type="PANTHER" id="PTHR41774">
    <property type="match status" value="1"/>
</dbReference>
<dbReference type="InterPro" id="IPR015867">
    <property type="entry name" value="N-reg_PII/ATP_PRibTrfase_C"/>
</dbReference>
<organism evidence="1 2">
    <name type="scientific">Flaviflexus ciconiae</name>
    <dbReference type="NCBI Taxonomy" id="2496867"/>
    <lineage>
        <taxon>Bacteria</taxon>
        <taxon>Bacillati</taxon>
        <taxon>Actinomycetota</taxon>
        <taxon>Actinomycetes</taxon>
        <taxon>Actinomycetales</taxon>
        <taxon>Actinomycetaceae</taxon>
        <taxon>Flaviflexus</taxon>
    </lineage>
</organism>
<name>A0A3Q9G5R0_9ACTO</name>
<dbReference type="SUPFAM" id="SSF102705">
    <property type="entry name" value="NIF3 (NGG1p interacting factor 3)-like"/>
    <property type="match status" value="1"/>
</dbReference>
<accession>A0A3Q9G5R0</accession>
<sequence>MLDVLVFYVPIDDTKSVLRDLFETGAGVVGEYRECAFVSRGMGQFRPVDSANPTIGSVGALEHVPENRVEISFPREIQKHVLETLYASHPYEEPTYHVIRNAAHDHD</sequence>
<dbReference type="KEGG" id="flh:EJ997_12315"/>
<protein>
    <recommendedName>
        <fullName evidence="3">NGG1p interacting factor NIF3</fullName>
    </recommendedName>
</protein>
<reference evidence="1 2" key="1">
    <citation type="submission" date="2018-12" db="EMBL/GenBank/DDBJ databases">
        <title>Complete genome sequence of Flaviflexus sp. H23T48.</title>
        <authorList>
            <person name="Bae J.-W."/>
            <person name="Lee J.-Y."/>
        </authorList>
    </citation>
    <scope>NUCLEOTIDE SEQUENCE [LARGE SCALE GENOMIC DNA]</scope>
    <source>
        <strain evidence="1 2">H23T48</strain>
    </source>
</reference>